<dbReference type="EMBL" id="LR796923">
    <property type="protein sequence ID" value="CAB4174569.1"/>
    <property type="molecule type" value="Genomic_DNA"/>
</dbReference>
<proteinExistence type="predicted"/>
<sequence length="91" mass="10538">MNYTNSNDPDYQDQPEDWLNSSLIFARTLSLILREREGVVVNIVGDAKFQMDDSIKKVIVFRRDGQMVVTECDEDLEEGQFVMVHDEINPN</sequence>
<reference evidence="1" key="1">
    <citation type="submission" date="2020-05" db="EMBL/GenBank/DDBJ databases">
        <authorList>
            <person name="Chiriac C."/>
            <person name="Salcher M."/>
            <person name="Ghai R."/>
            <person name="Kavagutti S V."/>
        </authorList>
    </citation>
    <scope>NUCLEOTIDE SEQUENCE</scope>
</reference>
<gene>
    <name evidence="1" type="ORF">UFOVP972_55</name>
</gene>
<name>A0A6J5PRS2_9CAUD</name>
<accession>A0A6J5PRS2</accession>
<evidence type="ECO:0000313" key="1">
    <source>
        <dbReference type="EMBL" id="CAB4174569.1"/>
    </source>
</evidence>
<protein>
    <submittedName>
        <fullName evidence="1">Uncharacterized protein</fullName>
    </submittedName>
</protein>
<organism evidence="1">
    <name type="scientific">uncultured Caudovirales phage</name>
    <dbReference type="NCBI Taxonomy" id="2100421"/>
    <lineage>
        <taxon>Viruses</taxon>
        <taxon>Duplodnaviria</taxon>
        <taxon>Heunggongvirae</taxon>
        <taxon>Uroviricota</taxon>
        <taxon>Caudoviricetes</taxon>
        <taxon>Peduoviridae</taxon>
        <taxon>Maltschvirus</taxon>
        <taxon>Maltschvirus maltsch</taxon>
    </lineage>
</organism>